<dbReference type="RefSeq" id="WP_345697902.1">
    <property type="nucleotide sequence ID" value="NZ_BAABIS010000001.1"/>
</dbReference>
<feature type="domain" description="HTH cro/C1-type" evidence="2">
    <location>
        <begin position="35"/>
        <end position="82"/>
    </location>
</feature>
<dbReference type="CDD" id="cd00093">
    <property type="entry name" value="HTH_XRE"/>
    <property type="match status" value="1"/>
</dbReference>
<name>A0ABP9DSS9_9ACTN</name>
<sequence>MDRREELTDFLRTRRARVQPESVGLQRQSRGRSPGLRREDVARLSGVSVDYYTRIEQGRGRNPSPEILGAIGRALRLDEDEQRHLEELALTEGRPQPRPPRSTERVRPGVQRLLDVFSATTPAFVLGRRMDVLAWNPLAAALIADFAAMPTARRNMVWIAFMDPWARDFYLDWEEIARESIAFLRMAGGRWPDDPALAALVGELSVKSPDFRRLWSMHDVKEKGHGTKRMHHRTVGELTLDYEALALSDGDGQTLVTYTAEPGSSSEQALQLLGVVGIPDTLTR</sequence>
<dbReference type="InterPro" id="IPR010982">
    <property type="entry name" value="Lambda_DNA-bd_dom_sf"/>
</dbReference>
<gene>
    <name evidence="3" type="ORF">GCM10023235_36460</name>
</gene>
<dbReference type="Gene3D" id="3.30.450.180">
    <property type="match status" value="1"/>
</dbReference>
<evidence type="ECO:0000259" key="2">
    <source>
        <dbReference type="PROSITE" id="PS50943"/>
    </source>
</evidence>
<protein>
    <submittedName>
        <fullName evidence="3">Helix-turn-helix transcriptional regulator</fullName>
    </submittedName>
</protein>
<dbReference type="PANTHER" id="PTHR35010">
    <property type="entry name" value="BLL4672 PROTEIN-RELATED"/>
    <property type="match status" value="1"/>
</dbReference>
<dbReference type="PROSITE" id="PS50943">
    <property type="entry name" value="HTH_CROC1"/>
    <property type="match status" value="1"/>
</dbReference>
<dbReference type="InterPro" id="IPR001387">
    <property type="entry name" value="Cro/C1-type_HTH"/>
</dbReference>
<evidence type="ECO:0000313" key="4">
    <source>
        <dbReference type="Proteomes" id="UP001501752"/>
    </source>
</evidence>
<dbReference type="Gene3D" id="1.10.260.40">
    <property type="entry name" value="lambda repressor-like DNA-binding domains"/>
    <property type="match status" value="1"/>
</dbReference>
<dbReference type="SMART" id="SM00530">
    <property type="entry name" value="HTH_XRE"/>
    <property type="match status" value="1"/>
</dbReference>
<accession>A0ABP9DSS9</accession>
<feature type="region of interest" description="Disordered" evidence="1">
    <location>
        <begin position="1"/>
        <end position="39"/>
    </location>
</feature>
<dbReference type="Proteomes" id="UP001501752">
    <property type="component" value="Unassembled WGS sequence"/>
</dbReference>
<dbReference type="PANTHER" id="PTHR35010:SF2">
    <property type="entry name" value="BLL4672 PROTEIN"/>
    <property type="match status" value="1"/>
</dbReference>
<dbReference type="EMBL" id="BAABIS010000001">
    <property type="protein sequence ID" value="GAA4855656.1"/>
    <property type="molecule type" value="Genomic_DNA"/>
</dbReference>
<evidence type="ECO:0000256" key="1">
    <source>
        <dbReference type="SAM" id="MobiDB-lite"/>
    </source>
</evidence>
<organism evidence="3 4">
    <name type="scientific">Kitasatospora terrestris</name>
    <dbReference type="NCBI Taxonomy" id="258051"/>
    <lineage>
        <taxon>Bacteria</taxon>
        <taxon>Bacillati</taxon>
        <taxon>Actinomycetota</taxon>
        <taxon>Actinomycetes</taxon>
        <taxon>Kitasatosporales</taxon>
        <taxon>Streptomycetaceae</taxon>
        <taxon>Kitasatospora</taxon>
    </lineage>
</organism>
<reference evidence="4" key="1">
    <citation type="journal article" date="2019" name="Int. J. Syst. Evol. Microbiol.">
        <title>The Global Catalogue of Microorganisms (GCM) 10K type strain sequencing project: providing services to taxonomists for standard genome sequencing and annotation.</title>
        <authorList>
            <consortium name="The Broad Institute Genomics Platform"/>
            <consortium name="The Broad Institute Genome Sequencing Center for Infectious Disease"/>
            <person name="Wu L."/>
            <person name="Ma J."/>
        </authorList>
    </citation>
    <scope>NUCLEOTIDE SEQUENCE [LARGE SCALE GENOMIC DNA]</scope>
    <source>
        <strain evidence="4">JCM 13006</strain>
    </source>
</reference>
<comment type="caution">
    <text evidence="3">The sequence shown here is derived from an EMBL/GenBank/DDBJ whole genome shotgun (WGS) entry which is preliminary data.</text>
</comment>
<proteinExistence type="predicted"/>
<dbReference type="Pfam" id="PF17765">
    <property type="entry name" value="MLTR_LBD"/>
    <property type="match status" value="1"/>
</dbReference>
<dbReference type="SUPFAM" id="SSF47413">
    <property type="entry name" value="lambda repressor-like DNA-binding domains"/>
    <property type="match status" value="1"/>
</dbReference>
<feature type="compositionally biased region" description="Basic and acidic residues" evidence="1">
    <location>
        <begin position="1"/>
        <end position="12"/>
    </location>
</feature>
<keyword evidence="4" id="KW-1185">Reference proteome</keyword>
<dbReference type="Pfam" id="PF13560">
    <property type="entry name" value="HTH_31"/>
    <property type="match status" value="1"/>
</dbReference>
<dbReference type="InterPro" id="IPR041413">
    <property type="entry name" value="MLTR_LBD"/>
</dbReference>
<evidence type="ECO:0000313" key="3">
    <source>
        <dbReference type="EMBL" id="GAA4855656.1"/>
    </source>
</evidence>